<dbReference type="EMBL" id="LATX01000117">
    <property type="protein sequence ID" value="KTB47150.1"/>
    <property type="molecule type" value="Genomic_DNA"/>
</dbReference>
<gene>
    <name evidence="2" type="ORF">WG66_272</name>
    <name evidence="1" type="ORF">WG66_4047</name>
</gene>
<dbReference type="Proteomes" id="UP000054988">
    <property type="component" value="Unassembled WGS sequence"/>
</dbReference>
<accession>A0A0W0G469</accession>
<evidence type="ECO:0000313" key="3">
    <source>
        <dbReference type="Proteomes" id="UP000054988"/>
    </source>
</evidence>
<comment type="caution">
    <text evidence="1">The sequence shown here is derived from an EMBL/GenBank/DDBJ whole genome shotgun (WGS) entry which is preliminary data.</text>
</comment>
<organism evidence="1 3">
    <name type="scientific">Moniliophthora roreri</name>
    <name type="common">Frosty pod rot fungus</name>
    <name type="synonym">Monilia roreri</name>
    <dbReference type="NCBI Taxonomy" id="221103"/>
    <lineage>
        <taxon>Eukaryota</taxon>
        <taxon>Fungi</taxon>
        <taxon>Dikarya</taxon>
        <taxon>Basidiomycota</taxon>
        <taxon>Agaricomycotina</taxon>
        <taxon>Agaricomycetes</taxon>
        <taxon>Agaricomycetidae</taxon>
        <taxon>Agaricales</taxon>
        <taxon>Marasmiineae</taxon>
        <taxon>Marasmiaceae</taxon>
        <taxon>Moniliophthora</taxon>
    </lineage>
</organism>
<evidence type="ECO:0000313" key="2">
    <source>
        <dbReference type="EMBL" id="KTB47150.1"/>
    </source>
</evidence>
<evidence type="ECO:0000313" key="1">
    <source>
        <dbReference type="EMBL" id="KTB43376.1"/>
    </source>
</evidence>
<reference evidence="1 3" key="1">
    <citation type="submission" date="2015-12" db="EMBL/GenBank/DDBJ databases">
        <title>Draft genome sequence of Moniliophthora roreri, the causal agent of frosty pod rot of cacao.</title>
        <authorList>
            <person name="Aime M.C."/>
            <person name="Diaz-Valderrama J.R."/>
            <person name="Kijpornyongpan T."/>
            <person name="Phillips-Mora W."/>
        </authorList>
    </citation>
    <scope>NUCLEOTIDE SEQUENCE [LARGE SCALE GENOMIC DNA]</scope>
    <source>
        <strain evidence="1 3">MCA 2952</strain>
    </source>
</reference>
<sequence>MLKNVVLYHCWSWI</sequence>
<proteinExistence type="predicted"/>
<protein>
    <submittedName>
        <fullName evidence="1">Uncharacterized protein</fullName>
    </submittedName>
</protein>
<name>A0A0W0G469_MONRR</name>
<dbReference type="EMBL" id="LATX01001175">
    <property type="protein sequence ID" value="KTB43376.1"/>
    <property type="molecule type" value="Genomic_DNA"/>
</dbReference>